<evidence type="ECO:0000313" key="1">
    <source>
        <dbReference type="EMBL" id="KAG8088100.1"/>
    </source>
</evidence>
<gene>
    <name evidence="1" type="ORF">GUJ93_ZPchr0010g10039</name>
</gene>
<evidence type="ECO:0000313" key="2">
    <source>
        <dbReference type="Proteomes" id="UP000729402"/>
    </source>
</evidence>
<comment type="caution">
    <text evidence="1">The sequence shown here is derived from an EMBL/GenBank/DDBJ whole genome shotgun (WGS) entry which is preliminary data.</text>
</comment>
<dbReference type="OrthoDB" id="618709at2759"/>
<sequence length="170" mass="18610">MTPSSFVAVMAALESITRPLLATGRIERRGHLRKHVELRVEGVERPVLLERDVAGDAATAEGQWNILNVIHQDNNYFPITLVTYVTPSVAPLSVDSVVLSDSDDFNEDICHGMRQILSSPMTGDNLVSEISGSSTTMNSQSGTRSGSTIDDMLKAIMQRLDVIEEMLQPL</sequence>
<accession>A0A8J5WE25</accession>
<dbReference type="Proteomes" id="UP000729402">
    <property type="component" value="Unassembled WGS sequence"/>
</dbReference>
<proteinExistence type="predicted"/>
<dbReference type="EMBL" id="JAAALK010000082">
    <property type="protein sequence ID" value="KAG8088100.1"/>
    <property type="molecule type" value="Genomic_DNA"/>
</dbReference>
<dbReference type="AlphaFoldDB" id="A0A8J5WE25"/>
<keyword evidence="2" id="KW-1185">Reference proteome</keyword>
<reference evidence="1" key="2">
    <citation type="submission" date="2021-02" db="EMBL/GenBank/DDBJ databases">
        <authorList>
            <person name="Kimball J.A."/>
            <person name="Haas M.W."/>
            <person name="Macchietto M."/>
            <person name="Kono T."/>
            <person name="Duquette J."/>
            <person name="Shao M."/>
        </authorList>
    </citation>
    <scope>NUCLEOTIDE SEQUENCE</scope>
    <source>
        <tissue evidence="1">Fresh leaf tissue</tissue>
    </source>
</reference>
<reference evidence="1" key="1">
    <citation type="journal article" date="2021" name="bioRxiv">
        <title>Whole Genome Assembly and Annotation of Northern Wild Rice, Zizania palustris L., Supports a Whole Genome Duplication in the Zizania Genus.</title>
        <authorList>
            <person name="Haas M."/>
            <person name="Kono T."/>
            <person name="Macchietto M."/>
            <person name="Millas R."/>
            <person name="McGilp L."/>
            <person name="Shao M."/>
            <person name="Duquette J."/>
            <person name="Hirsch C.N."/>
            <person name="Kimball J."/>
        </authorList>
    </citation>
    <scope>NUCLEOTIDE SEQUENCE</scope>
    <source>
        <tissue evidence="1">Fresh leaf tissue</tissue>
    </source>
</reference>
<name>A0A8J5WE25_ZIZPA</name>
<organism evidence="1 2">
    <name type="scientific">Zizania palustris</name>
    <name type="common">Northern wild rice</name>
    <dbReference type="NCBI Taxonomy" id="103762"/>
    <lineage>
        <taxon>Eukaryota</taxon>
        <taxon>Viridiplantae</taxon>
        <taxon>Streptophyta</taxon>
        <taxon>Embryophyta</taxon>
        <taxon>Tracheophyta</taxon>
        <taxon>Spermatophyta</taxon>
        <taxon>Magnoliopsida</taxon>
        <taxon>Liliopsida</taxon>
        <taxon>Poales</taxon>
        <taxon>Poaceae</taxon>
        <taxon>BOP clade</taxon>
        <taxon>Oryzoideae</taxon>
        <taxon>Oryzeae</taxon>
        <taxon>Zizaniinae</taxon>
        <taxon>Zizania</taxon>
    </lineage>
</organism>
<protein>
    <submittedName>
        <fullName evidence="1">Uncharacterized protein</fullName>
    </submittedName>
</protein>